<gene>
    <name evidence="1" type="ORF">H9Q81_00020</name>
</gene>
<evidence type="ECO:0000313" key="1">
    <source>
        <dbReference type="EMBL" id="QNM15265.1"/>
    </source>
</evidence>
<dbReference type="EMBL" id="CP060637">
    <property type="protein sequence ID" value="QNM15265.1"/>
    <property type="molecule type" value="Genomic_DNA"/>
</dbReference>
<keyword evidence="2" id="KW-1185">Reference proteome</keyword>
<dbReference type="SUPFAM" id="SSF49354">
    <property type="entry name" value="PapD-like"/>
    <property type="match status" value="1"/>
</dbReference>
<dbReference type="InterPro" id="IPR008962">
    <property type="entry name" value="PapD-like_sf"/>
</dbReference>
<dbReference type="AlphaFoldDB" id="A0A7G9GWT3"/>
<organism evidence="1 2">
    <name type="scientific">Fusobacterium hominis</name>
    <dbReference type="NCBI Taxonomy" id="2764326"/>
    <lineage>
        <taxon>Bacteria</taxon>
        <taxon>Fusobacteriati</taxon>
        <taxon>Fusobacteriota</taxon>
        <taxon>Fusobacteriia</taxon>
        <taxon>Fusobacteriales</taxon>
        <taxon>Fusobacteriaceae</taxon>
        <taxon>Fusobacterium</taxon>
    </lineage>
</organism>
<evidence type="ECO:0000313" key="2">
    <source>
        <dbReference type="Proteomes" id="UP000515913"/>
    </source>
</evidence>
<dbReference type="RefSeq" id="WP_101473625.1">
    <property type="nucleotide sequence ID" value="NZ_CP060637.1"/>
</dbReference>
<reference evidence="1 2" key="1">
    <citation type="submission" date="2020-08" db="EMBL/GenBank/DDBJ databases">
        <authorList>
            <person name="Liu C."/>
            <person name="Sun Q."/>
        </authorList>
    </citation>
    <scope>NUCLEOTIDE SEQUENCE [LARGE SCALE GENOMIC DNA]</scope>
    <source>
        <strain evidence="1 2">NSJ-57</strain>
    </source>
</reference>
<name>A0A7G9GWT3_9FUSO</name>
<accession>A0A7G9GWT3</accession>
<protein>
    <submittedName>
        <fullName evidence="1">Molecular chaperone</fullName>
    </submittedName>
</protein>
<proteinExistence type="predicted"/>
<dbReference type="KEGG" id="fho:H9Q81_00020"/>
<dbReference type="Proteomes" id="UP000515913">
    <property type="component" value="Chromosome"/>
</dbReference>
<sequence length="240" mass="27435">MKKIFLINLFITTICFALDFSVYPTNFNLDITKINTEEMYIVNNTTSCLKIEIFPEIDESYGEEYSLNSNIKIFPKIVVVKPAGKQAVRFRVIPNKKEGEFKSYITFKELPKTSHTEEENINHVQTSIGMLAEISIPIYGRGKNINISGEITKVKCVRKGNELQINTEVISNGNGHLRLNYELENIDNGKVLEGKLGNSAREGKKMITKIIPLEYPKMNKGKLTILDDKRNIYYKKVISF</sequence>